<dbReference type="RefSeq" id="WP_296938427.1">
    <property type="nucleotide sequence ID" value="NZ_LT599032.1"/>
</dbReference>
<name>A0A212IY97_9BACT</name>
<dbReference type="EMBL" id="FLUM01000001">
    <property type="protein sequence ID" value="SBV92137.1"/>
    <property type="molecule type" value="Genomic_DNA"/>
</dbReference>
<dbReference type="GO" id="GO:0016987">
    <property type="term" value="F:sigma factor activity"/>
    <property type="evidence" value="ECO:0007669"/>
    <property type="project" value="UniProtKB-KW"/>
</dbReference>
<dbReference type="PANTHER" id="PTHR43133:SF25">
    <property type="entry name" value="RNA POLYMERASE SIGMA FACTOR RFAY-RELATED"/>
    <property type="match status" value="1"/>
</dbReference>
<dbReference type="AlphaFoldDB" id="A0A212IY97"/>
<dbReference type="PANTHER" id="PTHR43133">
    <property type="entry name" value="RNA POLYMERASE ECF-TYPE SIGMA FACTO"/>
    <property type="match status" value="1"/>
</dbReference>
<evidence type="ECO:0000313" key="7">
    <source>
        <dbReference type="EMBL" id="SBV92137.1"/>
    </source>
</evidence>
<dbReference type="InterPro" id="IPR014284">
    <property type="entry name" value="RNA_pol_sigma-70_dom"/>
</dbReference>
<sequence length="169" mass="19908">METSKQTLEHNLVQMQSNMLNYALTLTTNRDDAKDLTQETTLKALSNIDKYYDNVNFKGWVFTIMHNLFINNYRRVVRTQTVLDNSDSLYQLNMPQESGFDSPEGSFTYHEIMNVLDTFNDDYKTPFSMYFTGFKYDEIAKSLNLPLGTVKSRIFFARKRLQEILKDYK</sequence>
<dbReference type="InterPro" id="IPR039425">
    <property type="entry name" value="RNA_pol_sigma-70-like"/>
</dbReference>
<dbReference type="Pfam" id="PF08281">
    <property type="entry name" value="Sigma70_r4_2"/>
    <property type="match status" value="1"/>
</dbReference>
<dbReference type="SUPFAM" id="SSF88659">
    <property type="entry name" value="Sigma3 and sigma4 domains of RNA polymerase sigma factors"/>
    <property type="match status" value="1"/>
</dbReference>
<dbReference type="InterPro" id="IPR036388">
    <property type="entry name" value="WH-like_DNA-bd_sf"/>
</dbReference>
<dbReference type="GO" id="GO:0006352">
    <property type="term" value="P:DNA-templated transcription initiation"/>
    <property type="evidence" value="ECO:0007669"/>
    <property type="project" value="InterPro"/>
</dbReference>
<dbReference type="NCBIfam" id="TIGR02937">
    <property type="entry name" value="sigma70-ECF"/>
    <property type="match status" value="1"/>
</dbReference>
<organism evidence="7">
    <name type="scientific">uncultured Dysgonomonas sp</name>
    <dbReference type="NCBI Taxonomy" id="206096"/>
    <lineage>
        <taxon>Bacteria</taxon>
        <taxon>Pseudomonadati</taxon>
        <taxon>Bacteroidota</taxon>
        <taxon>Bacteroidia</taxon>
        <taxon>Bacteroidales</taxon>
        <taxon>Dysgonomonadaceae</taxon>
        <taxon>Dysgonomonas</taxon>
        <taxon>environmental samples</taxon>
    </lineage>
</organism>
<reference evidence="7" key="1">
    <citation type="submission" date="2016-04" db="EMBL/GenBank/DDBJ databases">
        <authorList>
            <person name="Evans L.H."/>
            <person name="Alamgir A."/>
            <person name="Owens N."/>
            <person name="Weber N.D."/>
            <person name="Virtaneva K."/>
            <person name="Barbian K."/>
            <person name="Babar A."/>
            <person name="Rosenke K."/>
        </authorList>
    </citation>
    <scope>NUCLEOTIDE SEQUENCE</scope>
    <source>
        <strain evidence="7">86-1</strain>
    </source>
</reference>
<evidence type="ECO:0000259" key="5">
    <source>
        <dbReference type="Pfam" id="PF04542"/>
    </source>
</evidence>
<gene>
    <name evidence="7" type="ORF">KL86DYS1_10528</name>
</gene>
<keyword evidence="4" id="KW-0804">Transcription</keyword>
<dbReference type="SUPFAM" id="SSF88946">
    <property type="entry name" value="Sigma2 domain of RNA polymerase sigma factors"/>
    <property type="match status" value="1"/>
</dbReference>
<comment type="similarity">
    <text evidence="1">Belongs to the sigma-70 factor family. ECF subfamily.</text>
</comment>
<dbReference type="Gene3D" id="1.10.1740.10">
    <property type="match status" value="1"/>
</dbReference>
<dbReference type="GO" id="GO:0003677">
    <property type="term" value="F:DNA binding"/>
    <property type="evidence" value="ECO:0007669"/>
    <property type="project" value="InterPro"/>
</dbReference>
<keyword evidence="3" id="KW-0731">Sigma factor</keyword>
<dbReference type="InterPro" id="IPR013249">
    <property type="entry name" value="RNA_pol_sigma70_r4_t2"/>
</dbReference>
<evidence type="ECO:0008006" key="8">
    <source>
        <dbReference type="Google" id="ProtNLM"/>
    </source>
</evidence>
<dbReference type="Pfam" id="PF04542">
    <property type="entry name" value="Sigma70_r2"/>
    <property type="match status" value="1"/>
</dbReference>
<protein>
    <recommendedName>
        <fullName evidence="8">RNA polymerase sigma factor</fullName>
    </recommendedName>
</protein>
<dbReference type="InterPro" id="IPR007627">
    <property type="entry name" value="RNA_pol_sigma70_r2"/>
</dbReference>
<evidence type="ECO:0000259" key="6">
    <source>
        <dbReference type="Pfam" id="PF08281"/>
    </source>
</evidence>
<feature type="domain" description="RNA polymerase sigma factor 70 region 4 type 2" evidence="6">
    <location>
        <begin position="111"/>
        <end position="161"/>
    </location>
</feature>
<evidence type="ECO:0000256" key="4">
    <source>
        <dbReference type="ARBA" id="ARBA00023163"/>
    </source>
</evidence>
<feature type="domain" description="RNA polymerase sigma-70 region 2" evidence="5">
    <location>
        <begin position="18"/>
        <end position="76"/>
    </location>
</feature>
<evidence type="ECO:0000256" key="3">
    <source>
        <dbReference type="ARBA" id="ARBA00023082"/>
    </source>
</evidence>
<proteinExistence type="inferred from homology"/>
<keyword evidence="2" id="KW-0805">Transcription regulation</keyword>
<dbReference type="InterPro" id="IPR013325">
    <property type="entry name" value="RNA_pol_sigma_r2"/>
</dbReference>
<evidence type="ECO:0000256" key="2">
    <source>
        <dbReference type="ARBA" id="ARBA00023015"/>
    </source>
</evidence>
<accession>A0A212IY97</accession>
<dbReference type="Gene3D" id="1.10.10.10">
    <property type="entry name" value="Winged helix-like DNA-binding domain superfamily/Winged helix DNA-binding domain"/>
    <property type="match status" value="1"/>
</dbReference>
<evidence type="ECO:0000256" key="1">
    <source>
        <dbReference type="ARBA" id="ARBA00010641"/>
    </source>
</evidence>
<dbReference type="CDD" id="cd06171">
    <property type="entry name" value="Sigma70_r4"/>
    <property type="match status" value="1"/>
</dbReference>
<dbReference type="InterPro" id="IPR013324">
    <property type="entry name" value="RNA_pol_sigma_r3/r4-like"/>
</dbReference>